<evidence type="ECO:0008006" key="3">
    <source>
        <dbReference type="Google" id="ProtNLM"/>
    </source>
</evidence>
<evidence type="ECO:0000313" key="2">
    <source>
        <dbReference type="Proteomes" id="UP000009374"/>
    </source>
</evidence>
<protein>
    <recommendedName>
        <fullName evidence="3">DUF3987 domain-containing protein</fullName>
    </recommendedName>
</protein>
<name>C6I140_9BACT</name>
<reference evidence="1 2" key="1">
    <citation type="journal article" date="2009" name="Appl. Environ. Microbiol.">
        <title>Community genomic and proteomic analyses of chemoautotrophic iron-oxidizing "Leptospirillum rubarum" (Group II) and "Leptospirillum ferrodiazotrophum" (Group III) bacteria in acid mine drainage biofilms.</title>
        <authorList>
            <person name="Goltsman D.S."/>
            <person name="Denef V.J."/>
            <person name="Singer S.W."/>
            <person name="VerBerkmoes N.C."/>
            <person name="Lefsrud M."/>
            <person name="Mueller R.S."/>
            <person name="Dick G.J."/>
            <person name="Sun C.L."/>
            <person name="Wheeler K.E."/>
            <person name="Zemla A."/>
            <person name="Baker B.J."/>
            <person name="Hauser L."/>
            <person name="Land M."/>
            <person name="Shah M.B."/>
            <person name="Thelen M.P."/>
            <person name="Hettich R.L."/>
            <person name="Banfield J.F."/>
        </authorList>
    </citation>
    <scope>NUCLEOTIDE SEQUENCE [LARGE SCALE GENOMIC DNA]</scope>
</reference>
<dbReference type="Proteomes" id="UP000009374">
    <property type="component" value="Unassembled WGS sequence"/>
</dbReference>
<sequence length="514" mass="56498">MGLDFNDLGISGLSVLTEPEKHGFDWPEPEPLKKIAAPLPYPITSLPPGIEAAVTEVLAFVQCPDSLAASSALSALSLAGQGLADVRRDDRLSGPLSLYFLSVAESGEHKTTVDSLLVGGIREWEQAKESEAAPEMAELKAAHEAWESEKAGLLAQIKEHARSDKDTSTLKTRLVDLQKSEPKGPRYPQVLRGDATPEALAWSLVHRWPSAGVISSEAGIVFGGHANGKDSILRNLSLLNQLWDGISLRIDRRTTESYLVRGVRLTMGLATQRQTIQDFFSSSRGLARGSGFSARFLIAWPESTQGTRFYKTPPPSWPHLSKYQMRLIEMLEETPFPTGDEENGLLLPSIELASVAKAAWIDIYNAIESDLAPGRDLSEARDIASKGADNIARLAALFSLFEGKSDVSASNIERASQIVIWHLYEAKRFFGEILEDREEIMAGKLDQWLLAQNRNTIPKSEILTHGPGPLRKKRILDEALAELVEAGRIRLQKNGKKTSLEINPALLKSTKEDR</sequence>
<gene>
    <name evidence="1" type="ORF">UBAL3_96270022</name>
</gene>
<dbReference type="Pfam" id="PF13148">
    <property type="entry name" value="DUF3987"/>
    <property type="match status" value="1"/>
</dbReference>
<proteinExistence type="predicted"/>
<dbReference type="EMBL" id="GG693891">
    <property type="protein sequence ID" value="EES51429.1"/>
    <property type="molecule type" value="Genomic_DNA"/>
</dbReference>
<keyword evidence="2" id="KW-1185">Reference proteome</keyword>
<dbReference type="AlphaFoldDB" id="C6I140"/>
<organism evidence="1 2">
    <name type="scientific">Leptospirillum ferrodiazotrophum</name>
    <dbReference type="NCBI Taxonomy" id="412449"/>
    <lineage>
        <taxon>Bacteria</taxon>
        <taxon>Pseudomonadati</taxon>
        <taxon>Nitrospirota</taxon>
        <taxon>Nitrospiria</taxon>
        <taxon>Nitrospirales</taxon>
        <taxon>Nitrospiraceae</taxon>
        <taxon>Leptospirillum</taxon>
    </lineage>
</organism>
<dbReference type="InterPro" id="IPR025048">
    <property type="entry name" value="DUF3987"/>
</dbReference>
<accession>C6I140</accession>
<evidence type="ECO:0000313" key="1">
    <source>
        <dbReference type="EMBL" id="EES51429.1"/>
    </source>
</evidence>